<dbReference type="Proteomes" id="UP000611640">
    <property type="component" value="Chromosome"/>
</dbReference>
<dbReference type="EMBL" id="AP023355">
    <property type="protein sequence ID" value="BCJ36372.1"/>
    <property type="molecule type" value="Genomic_DNA"/>
</dbReference>
<protein>
    <submittedName>
        <fullName evidence="1">Uncharacterized protein</fullName>
    </submittedName>
</protein>
<reference evidence="1 2" key="1">
    <citation type="submission" date="2020-08" db="EMBL/GenBank/DDBJ databases">
        <title>Whole genome shotgun sequence of Actinocatenispora thailandica NBRC 105041.</title>
        <authorList>
            <person name="Komaki H."/>
            <person name="Tamura T."/>
        </authorList>
    </citation>
    <scope>NUCLEOTIDE SEQUENCE [LARGE SCALE GENOMIC DNA]</scope>
    <source>
        <strain evidence="1 2">NBRC 105041</strain>
    </source>
</reference>
<gene>
    <name evidence="1" type="ORF">Athai_38750</name>
</gene>
<dbReference type="AlphaFoldDB" id="A0A7R7DRC7"/>
<keyword evidence="2" id="KW-1185">Reference proteome</keyword>
<evidence type="ECO:0000313" key="2">
    <source>
        <dbReference type="Proteomes" id="UP000611640"/>
    </source>
</evidence>
<proteinExistence type="predicted"/>
<accession>A0A7R7DRC7</accession>
<sequence>MPATFSNSARGRREWFRLAAVWYWAATMAVMTSHSSCTVVAYHCPAPELAAVHVVLVADPSTSSLALRYGLPGGAVTTDDVTPGDAAGLLCDQTGLRVVSERLHACRLRPGGTGPTHLYGVEMTDQEMLYLLHHDDAAGPMTAVAVRRFDILAGGADTDLLTFGIIADVVFSQFGAESRSVHDPEAGHRDAGNDMRLLQRQQELTQFGWPRRFDMIMIPLLDEDEGDSRVVLEATSVQNRYAVEQFAHQFRRETRYDFAPFNATDEDAHGVLLLARRFRATFPIAAGAAGFTVDDDGEWCMNWIWVHPYERGDELIDRAWDELEVRYGQFRIEPPYSPAMESFLRRRAITPDRAPHLPEMSRQGGQQTTL</sequence>
<dbReference type="KEGG" id="atl:Athai_38750"/>
<name>A0A7R7DRC7_9ACTN</name>
<organism evidence="1 2">
    <name type="scientific">Actinocatenispora thailandica</name>
    <dbReference type="NCBI Taxonomy" id="227318"/>
    <lineage>
        <taxon>Bacteria</taxon>
        <taxon>Bacillati</taxon>
        <taxon>Actinomycetota</taxon>
        <taxon>Actinomycetes</taxon>
        <taxon>Micromonosporales</taxon>
        <taxon>Micromonosporaceae</taxon>
        <taxon>Actinocatenispora</taxon>
    </lineage>
</organism>
<evidence type="ECO:0000313" key="1">
    <source>
        <dbReference type="EMBL" id="BCJ36372.1"/>
    </source>
</evidence>